<evidence type="ECO:0000256" key="1">
    <source>
        <dbReference type="SAM" id="Coils"/>
    </source>
</evidence>
<evidence type="ECO:0000313" key="3">
    <source>
        <dbReference type="EMBL" id="KIL54111.1"/>
    </source>
</evidence>
<feature type="compositionally biased region" description="Acidic residues" evidence="2">
    <location>
        <begin position="199"/>
        <end position="211"/>
    </location>
</feature>
<name>A0A0C2WC14_AMAMK</name>
<evidence type="ECO:0000313" key="4">
    <source>
        <dbReference type="Proteomes" id="UP000054549"/>
    </source>
</evidence>
<feature type="coiled-coil region" evidence="1">
    <location>
        <begin position="103"/>
        <end position="137"/>
    </location>
</feature>
<dbReference type="STRING" id="946122.A0A0C2WC14"/>
<gene>
    <name evidence="3" type="ORF">M378DRAFT_19194</name>
</gene>
<dbReference type="InParanoid" id="A0A0C2WC14"/>
<dbReference type="EMBL" id="KN818935">
    <property type="protein sequence ID" value="KIL54111.1"/>
    <property type="molecule type" value="Genomic_DNA"/>
</dbReference>
<feature type="compositionally biased region" description="Polar residues" evidence="2">
    <location>
        <begin position="225"/>
        <end position="235"/>
    </location>
</feature>
<dbReference type="HOGENOM" id="CLU_1179952_0_0_1"/>
<organism evidence="3 4">
    <name type="scientific">Amanita muscaria (strain Koide BX008)</name>
    <dbReference type="NCBI Taxonomy" id="946122"/>
    <lineage>
        <taxon>Eukaryota</taxon>
        <taxon>Fungi</taxon>
        <taxon>Dikarya</taxon>
        <taxon>Basidiomycota</taxon>
        <taxon>Agaricomycotina</taxon>
        <taxon>Agaricomycetes</taxon>
        <taxon>Agaricomycetidae</taxon>
        <taxon>Agaricales</taxon>
        <taxon>Pluteineae</taxon>
        <taxon>Amanitaceae</taxon>
        <taxon>Amanita</taxon>
    </lineage>
</organism>
<sequence length="235" mass="25693">MEHRDITDEIPEHDLKTDEEERVAPSSHKDHLNPTVQALKKKVESIEALVEDTQEQQTSATVPPPPPPTTIPSLVTPPSSVEIAKEKEAETSPTEILSEWKKSVQVQEDCSEERERLNRAREELEAKTREVDAGLEKMTSLETSVGAVKEMQTSQGQQLSVLQALIARIQQQAQESSVNTSWCCEQRERGRRGVGGVDTDIDAESEGEGGESDVGAGILDRGWSNKGQPGSSVSG</sequence>
<feature type="region of interest" description="Disordered" evidence="2">
    <location>
        <begin position="1"/>
        <end position="34"/>
    </location>
</feature>
<feature type="compositionally biased region" description="Basic and acidic residues" evidence="2">
    <location>
        <begin position="1"/>
        <end position="16"/>
    </location>
</feature>
<protein>
    <submittedName>
        <fullName evidence="3">Uncharacterized protein</fullName>
    </submittedName>
</protein>
<proteinExistence type="predicted"/>
<accession>A0A0C2WC14</accession>
<keyword evidence="4" id="KW-1185">Reference proteome</keyword>
<evidence type="ECO:0000256" key="2">
    <source>
        <dbReference type="SAM" id="MobiDB-lite"/>
    </source>
</evidence>
<dbReference type="AlphaFoldDB" id="A0A0C2WC14"/>
<keyword evidence="1" id="KW-0175">Coiled coil</keyword>
<feature type="region of interest" description="Disordered" evidence="2">
    <location>
        <begin position="51"/>
        <end position="76"/>
    </location>
</feature>
<feature type="region of interest" description="Disordered" evidence="2">
    <location>
        <begin position="188"/>
        <end position="235"/>
    </location>
</feature>
<dbReference type="Proteomes" id="UP000054549">
    <property type="component" value="Unassembled WGS sequence"/>
</dbReference>
<reference evidence="3 4" key="1">
    <citation type="submission" date="2014-04" db="EMBL/GenBank/DDBJ databases">
        <title>Evolutionary Origins and Diversification of the Mycorrhizal Mutualists.</title>
        <authorList>
            <consortium name="DOE Joint Genome Institute"/>
            <consortium name="Mycorrhizal Genomics Consortium"/>
            <person name="Kohler A."/>
            <person name="Kuo A."/>
            <person name="Nagy L.G."/>
            <person name="Floudas D."/>
            <person name="Copeland A."/>
            <person name="Barry K.W."/>
            <person name="Cichocki N."/>
            <person name="Veneault-Fourrey C."/>
            <person name="LaButti K."/>
            <person name="Lindquist E.A."/>
            <person name="Lipzen A."/>
            <person name="Lundell T."/>
            <person name="Morin E."/>
            <person name="Murat C."/>
            <person name="Riley R."/>
            <person name="Ohm R."/>
            <person name="Sun H."/>
            <person name="Tunlid A."/>
            <person name="Henrissat B."/>
            <person name="Grigoriev I.V."/>
            <person name="Hibbett D.S."/>
            <person name="Martin F."/>
        </authorList>
    </citation>
    <scope>NUCLEOTIDE SEQUENCE [LARGE SCALE GENOMIC DNA]</scope>
    <source>
        <strain evidence="3 4">Koide BX008</strain>
    </source>
</reference>